<feature type="binding site" evidence="15">
    <location>
        <position position="76"/>
    </location>
    <ligand>
        <name>Ca(2+)</name>
        <dbReference type="ChEBI" id="CHEBI:29108"/>
        <label>1</label>
    </ligand>
</feature>
<name>A0AAQ3P9M0_VIGMU</name>
<evidence type="ECO:0000256" key="10">
    <source>
        <dbReference type="ARBA" id="ARBA00023004"/>
    </source>
</evidence>
<evidence type="ECO:0000256" key="9">
    <source>
        <dbReference type="ARBA" id="ARBA00023002"/>
    </source>
</evidence>
<sequence length="365" mass="39400">MDIDTPRFLQMISTLVLILVSVPSLASASLKVGFYTSTCSSAEEIVRNAVNKGISENPGIAPGLIRMHFHDCFVRGCEGSVLLASAPGNPIAERDHPANNPSLRGFEVIEEAKTQLEAACPGTVSCADILAFAARDSALKVGGINYDVPSGRRDGRVSIADEVAQNLPAPTSSADELVSRFAQKGLSADEMVTLSGAHSIGVSHCSAFSKRLYSFNDTFTQDPSMDSSYAETLKTKCPAPPATSDPTLSLDPSTPVRLDSKYYEGLINHRGLLTSDQTLFTTQSTRDIVVNNANNGASWSEKFAKAMVHMGSIEVLTGSSGEIRKHCSFEGEVAKEEWIIKRRCVEITKEETERKLKCVTKKYGK</sequence>
<feature type="active site" description="Proton acceptor" evidence="13">
    <location>
        <position position="70"/>
    </location>
</feature>
<comment type="similarity">
    <text evidence="18">Belongs to the peroxidase family. Classical plant (class III) peroxidase subfamily.</text>
</comment>
<dbReference type="EC" id="1.11.1.7" evidence="4 18"/>
<dbReference type="Proteomes" id="UP001374535">
    <property type="component" value="Chromosome 1"/>
</dbReference>
<keyword evidence="7 15" id="KW-0479">Metal-binding</keyword>
<feature type="disulfide bond" evidence="17">
    <location>
        <begin position="126"/>
        <end position="327"/>
    </location>
</feature>
<dbReference type="InterPro" id="IPR002016">
    <property type="entry name" value="Haem_peroxidase"/>
</dbReference>
<evidence type="ECO:0000256" key="11">
    <source>
        <dbReference type="ARBA" id="ARBA00023157"/>
    </source>
</evidence>
<dbReference type="FunFam" id="1.10.420.10:FF:000006">
    <property type="entry name" value="Peroxidase"/>
    <property type="match status" value="1"/>
</dbReference>
<dbReference type="EMBL" id="CP144700">
    <property type="protein sequence ID" value="WVZ23457.1"/>
    <property type="molecule type" value="Genomic_DNA"/>
</dbReference>
<keyword evidence="9 18" id="KW-0560">Oxidoreductase</keyword>
<keyword evidence="10 15" id="KW-0408">Iron</keyword>
<comment type="similarity">
    <text evidence="3">Belongs to the peroxidase family. Ascorbate peroxidase subfamily.</text>
</comment>
<feature type="disulfide bond" evidence="17">
    <location>
        <begin position="72"/>
        <end position="77"/>
    </location>
</feature>
<feature type="binding site" description="axial binding residue" evidence="15">
    <location>
        <position position="198"/>
    </location>
    <ligand>
        <name>heme b</name>
        <dbReference type="ChEBI" id="CHEBI:60344"/>
    </ligand>
    <ligandPart>
        <name>Fe</name>
        <dbReference type="ChEBI" id="CHEBI:18248"/>
    </ligandPart>
</feature>
<dbReference type="AlphaFoldDB" id="A0AAQ3P9M0"/>
<comment type="function">
    <text evidence="2">Removal of H(2)O(2), oxidation of toxic reductants, biosynthesis and degradation of lignin, suberization, auxin catabolism, response to environmental stresses such as wounding, pathogen attack and oxidative stress. These functions might be dependent on each isozyme/isoform in each plant tissue.</text>
</comment>
<keyword evidence="18" id="KW-0376">Hydrogen peroxide</keyword>
<feature type="domain" description="Plant heme peroxidase family profile" evidence="19">
    <location>
        <begin position="29"/>
        <end position="331"/>
    </location>
</feature>
<dbReference type="SUPFAM" id="SSF48113">
    <property type="entry name" value="Heme-dependent peroxidases"/>
    <property type="match status" value="1"/>
</dbReference>
<reference evidence="20 21" key="1">
    <citation type="journal article" date="2023" name="Life. Sci Alliance">
        <title>Evolutionary insights into 3D genome organization and epigenetic landscape of Vigna mungo.</title>
        <authorList>
            <person name="Junaid A."/>
            <person name="Singh B."/>
            <person name="Bhatia S."/>
        </authorList>
    </citation>
    <scope>NUCLEOTIDE SEQUENCE [LARGE SCALE GENOMIC DNA]</scope>
    <source>
        <strain evidence="20">Urdbean</strain>
    </source>
</reference>
<evidence type="ECO:0000256" key="3">
    <source>
        <dbReference type="ARBA" id="ARBA00006873"/>
    </source>
</evidence>
<organism evidence="20 21">
    <name type="scientific">Vigna mungo</name>
    <name type="common">Black gram</name>
    <name type="synonym">Phaseolus mungo</name>
    <dbReference type="NCBI Taxonomy" id="3915"/>
    <lineage>
        <taxon>Eukaryota</taxon>
        <taxon>Viridiplantae</taxon>
        <taxon>Streptophyta</taxon>
        <taxon>Embryophyta</taxon>
        <taxon>Tracheophyta</taxon>
        <taxon>Spermatophyta</taxon>
        <taxon>Magnoliopsida</taxon>
        <taxon>eudicotyledons</taxon>
        <taxon>Gunneridae</taxon>
        <taxon>Pentapetalae</taxon>
        <taxon>rosids</taxon>
        <taxon>fabids</taxon>
        <taxon>Fabales</taxon>
        <taxon>Fabaceae</taxon>
        <taxon>Papilionoideae</taxon>
        <taxon>50 kb inversion clade</taxon>
        <taxon>NPAAA clade</taxon>
        <taxon>indigoferoid/millettioid clade</taxon>
        <taxon>Phaseoleae</taxon>
        <taxon>Vigna</taxon>
    </lineage>
</organism>
<evidence type="ECO:0000256" key="2">
    <source>
        <dbReference type="ARBA" id="ARBA00002322"/>
    </source>
</evidence>
<evidence type="ECO:0000256" key="15">
    <source>
        <dbReference type="PIRSR" id="PIRSR600823-3"/>
    </source>
</evidence>
<dbReference type="GO" id="GO:0020037">
    <property type="term" value="F:heme binding"/>
    <property type="evidence" value="ECO:0007669"/>
    <property type="project" value="UniProtKB-UniRule"/>
</dbReference>
<keyword evidence="11 17" id="KW-1015">Disulfide bond</keyword>
<evidence type="ECO:0000256" key="12">
    <source>
        <dbReference type="ARBA" id="ARBA00023180"/>
    </source>
</evidence>
<dbReference type="Pfam" id="PF00141">
    <property type="entry name" value="peroxidase"/>
    <property type="match status" value="1"/>
</dbReference>
<evidence type="ECO:0000256" key="4">
    <source>
        <dbReference type="ARBA" id="ARBA00012313"/>
    </source>
</evidence>
<feature type="site" description="Transition state stabilizer" evidence="16">
    <location>
        <position position="66"/>
    </location>
</feature>
<dbReference type="PROSITE" id="PS00436">
    <property type="entry name" value="PEROXIDASE_2"/>
    <property type="match status" value="1"/>
</dbReference>
<dbReference type="PRINTS" id="PR00458">
    <property type="entry name" value="PEROXIDASE"/>
</dbReference>
<feature type="disulfide bond" evidence="17">
    <location>
        <begin position="39"/>
        <end position="120"/>
    </location>
</feature>
<evidence type="ECO:0000256" key="5">
    <source>
        <dbReference type="ARBA" id="ARBA00022559"/>
    </source>
</evidence>
<dbReference type="GO" id="GO:0046872">
    <property type="term" value="F:metal ion binding"/>
    <property type="evidence" value="ECO:0007669"/>
    <property type="project" value="UniProtKB-UniRule"/>
</dbReference>
<evidence type="ECO:0000313" key="21">
    <source>
        <dbReference type="Proteomes" id="UP001374535"/>
    </source>
</evidence>
<keyword evidence="18" id="KW-0964">Secreted</keyword>
<comment type="subcellular location">
    <subcellularLocation>
        <location evidence="18">Secreted</location>
    </subcellularLocation>
</comment>
<dbReference type="InterPro" id="IPR019793">
    <property type="entry name" value="Peroxidases_heam-ligand_BS"/>
</dbReference>
<keyword evidence="6 18" id="KW-0349">Heme</keyword>
<dbReference type="InterPro" id="IPR010255">
    <property type="entry name" value="Haem_peroxidase_sf"/>
</dbReference>
<feature type="binding site" evidence="15">
    <location>
        <position position="251"/>
    </location>
    <ligand>
        <name>Ca(2+)</name>
        <dbReference type="ChEBI" id="CHEBI:29108"/>
        <label>2</label>
    </ligand>
</feature>
<dbReference type="PRINTS" id="PR00461">
    <property type="entry name" value="PLPEROXIDASE"/>
</dbReference>
<feature type="chain" id="PRO_5042662108" description="Peroxidase" evidence="18">
    <location>
        <begin position="29"/>
        <end position="365"/>
    </location>
</feature>
<dbReference type="InterPro" id="IPR033905">
    <property type="entry name" value="Secretory_peroxidase"/>
</dbReference>
<evidence type="ECO:0000259" key="19">
    <source>
        <dbReference type="PROSITE" id="PS50873"/>
    </source>
</evidence>
<dbReference type="GO" id="GO:0140825">
    <property type="term" value="F:lactoperoxidase activity"/>
    <property type="evidence" value="ECO:0007669"/>
    <property type="project" value="UniProtKB-EC"/>
</dbReference>
<evidence type="ECO:0000256" key="13">
    <source>
        <dbReference type="PIRSR" id="PIRSR600823-1"/>
    </source>
</evidence>
<keyword evidence="21" id="KW-1185">Reference proteome</keyword>
<protein>
    <recommendedName>
        <fullName evidence="4 18">Peroxidase</fullName>
        <ecNumber evidence="4 18">1.11.1.7</ecNumber>
    </recommendedName>
</protein>
<feature type="binding site" evidence="15">
    <location>
        <position position="259"/>
    </location>
    <ligand>
        <name>Ca(2+)</name>
        <dbReference type="ChEBI" id="CHEBI:29108"/>
        <label>2</label>
    </ligand>
</feature>
<keyword evidence="18" id="KW-0732">Signal</keyword>
<evidence type="ECO:0000256" key="6">
    <source>
        <dbReference type="ARBA" id="ARBA00022617"/>
    </source>
</evidence>
<evidence type="ECO:0000256" key="8">
    <source>
        <dbReference type="ARBA" id="ARBA00022837"/>
    </source>
</evidence>
<evidence type="ECO:0000256" key="7">
    <source>
        <dbReference type="ARBA" id="ARBA00022723"/>
    </source>
</evidence>
<dbReference type="PANTHER" id="PTHR31235">
    <property type="entry name" value="PEROXIDASE 25-RELATED"/>
    <property type="match status" value="1"/>
</dbReference>
<dbReference type="Gene3D" id="1.10.420.10">
    <property type="entry name" value="Peroxidase, domain 2"/>
    <property type="match status" value="1"/>
</dbReference>
<dbReference type="CDD" id="cd00693">
    <property type="entry name" value="secretory_peroxidase"/>
    <property type="match status" value="1"/>
</dbReference>
<keyword evidence="5 18" id="KW-0575">Peroxidase</keyword>
<evidence type="ECO:0000256" key="1">
    <source>
        <dbReference type="ARBA" id="ARBA00000189"/>
    </source>
</evidence>
<dbReference type="PROSITE" id="PS00435">
    <property type="entry name" value="PEROXIDASE_1"/>
    <property type="match status" value="1"/>
</dbReference>
<evidence type="ECO:0000256" key="18">
    <source>
        <dbReference type="RuleBase" id="RU362060"/>
    </source>
</evidence>
<dbReference type="PROSITE" id="PS50873">
    <property type="entry name" value="PEROXIDASE_4"/>
    <property type="match status" value="1"/>
</dbReference>
<dbReference type="InterPro" id="IPR019794">
    <property type="entry name" value="Peroxidases_AS"/>
</dbReference>
<evidence type="ECO:0000256" key="14">
    <source>
        <dbReference type="PIRSR" id="PIRSR600823-2"/>
    </source>
</evidence>
<gene>
    <name evidence="20" type="ORF">V8G54_002001</name>
</gene>
<feature type="disulfide bond" evidence="17">
    <location>
        <begin position="205"/>
        <end position="237"/>
    </location>
</feature>
<dbReference type="InterPro" id="IPR000823">
    <property type="entry name" value="Peroxidase_pln"/>
</dbReference>
<evidence type="ECO:0000256" key="16">
    <source>
        <dbReference type="PIRSR" id="PIRSR600823-4"/>
    </source>
</evidence>
<feature type="binding site" evidence="15">
    <location>
        <position position="80"/>
    </location>
    <ligand>
        <name>Ca(2+)</name>
        <dbReference type="ChEBI" id="CHEBI:29108"/>
        <label>1</label>
    </ligand>
</feature>
<feature type="binding site" evidence="15">
    <location>
        <position position="93"/>
    </location>
    <ligand>
        <name>Ca(2+)</name>
        <dbReference type="ChEBI" id="CHEBI:29108"/>
        <label>1</label>
    </ligand>
</feature>
<dbReference type="GO" id="GO:0005576">
    <property type="term" value="C:extracellular region"/>
    <property type="evidence" value="ECO:0007669"/>
    <property type="project" value="UniProtKB-SubCell"/>
</dbReference>
<feature type="binding site" evidence="15">
    <location>
        <position position="71"/>
    </location>
    <ligand>
        <name>Ca(2+)</name>
        <dbReference type="ChEBI" id="CHEBI:29108"/>
        <label>1</label>
    </ligand>
</feature>
<dbReference type="GO" id="GO:0006979">
    <property type="term" value="P:response to oxidative stress"/>
    <property type="evidence" value="ECO:0007669"/>
    <property type="project" value="UniProtKB-UniRule"/>
</dbReference>
<comment type="catalytic activity">
    <reaction evidence="1 18">
        <text>2 a phenolic donor + H2O2 = 2 a phenolic radical donor + 2 H2O</text>
        <dbReference type="Rhea" id="RHEA:56136"/>
        <dbReference type="ChEBI" id="CHEBI:15377"/>
        <dbReference type="ChEBI" id="CHEBI:16240"/>
        <dbReference type="ChEBI" id="CHEBI:139520"/>
        <dbReference type="ChEBI" id="CHEBI:139521"/>
        <dbReference type="EC" id="1.11.1.7"/>
    </reaction>
</comment>
<evidence type="ECO:0000256" key="17">
    <source>
        <dbReference type="PIRSR" id="PIRSR600823-5"/>
    </source>
</evidence>
<dbReference type="Gene3D" id="1.10.520.10">
    <property type="match status" value="1"/>
</dbReference>
<dbReference type="GO" id="GO:0042744">
    <property type="term" value="P:hydrogen peroxide catabolic process"/>
    <property type="evidence" value="ECO:0007669"/>
    <property type="project" value="UniProtKB-KW"/>
</dbReference>
<feature type="signal peptide" evidence="18">
    <location>
        <begin position="1"/>
        <end position="28"/>
    </location>
</feature>
<proteinExistence type="inferred from homology"/>
<keyword evidence="8 15" id="KW-0106">Calcium</keyword>
<comment type="cofactor">
    <cofactor evidence="15 18">
        <name>heme b</name>
        <dbReference type="ChEBI" id="CHEBI:60344"/>
    </cofactor>
    <text evidence="15 18">Binds 1 heme b (iron(II)-protoporphyrin IX) group per subunit.</text>
</comment>
<feature type="binding site" evidence="15">
    <location>
        <position position="254"/>
    </location>
    <ligand>
        <name>Ca(2+)</name>
        <dbReference type="ChEBI" id="CHEBI:29108"/>
        <label>2</label>
    </ligand>
</feature>
<comment type="cofactor">
    <cofactor evidence="15 18">
        <name>Ca(2+)</name>
        <dbReference type="ChEBI" id="CHEBI:29108"/>
    </cofactor>
    <text evidence="15 18">Binds 2 calcium ions per subunit.</text>
</comment>
<evidence type="ECO:0000313" key="20">
    <source>
        <dbReference type="EMBL" id="WVZ23457.1"/>
    </source>
</evidence>
<keyword evidence="12" id="KW-0325">Glycoprotein</keyword>
<feature type="binding site" evidence="14">
    <location>
        <position position="168"/>
    </location>
    <ligand>
        <name>substrate</name>
    </ligand>
</feature>
<accession>A0AAQ3P9M0</accession>
<dbReference type="FunFam" id="1.10.520.10:FF:000001">
    <property type="entry name" value="Peroxidase"/>
    <property type="match status" value="1"/>
</dbReference>
<feature type="binding site" evidence="15">
    <location>
        <position position="74"/>
    </location>
    <ligand>
        <name>Ca(2+)</name>
        <dbReference type="ChEBI" id="CHEBI:29108"/>
        <label>1</label>
    </ligand>
</feature>